<dbReference type="InterPro" id="IPR000160">
    <property type="entry name" value="GGDEF_dom"/>
</dbReference>
<dbReference type="Pfam" id="PF00563">
    <property type="entry name" value="EAL"/>
    <property type="match status" value="1"/>
</dbReference>
<dbReference type="Pfam" id="PF00990">
    <property type="entry name" value="GGDEF"/>
    <property type="match status" value="1"/>
</dbReference>
<feature type="domain" description="GGDEF" evidence="3">
    <location>
        <begin position="277"/>
        <end position="423"/>
    </location>
</feature>
<evidence type="ECO:0000256" key="1">
    <source>
        <dbReference type="SAM" id="Phobius"/>
    </source>
</evidence>
<keyword evidence="1" id="KW-1133">Transmembrane helix</keyword>
<dbReference type="InterPro" id="IPR029787">
    <property type="entry name" value="Nucleotide_cyclase"/>
</dbReference>
<dbReference type="Gene3D" id="3.30.70.270">
    <property type="match status" value="1"/>
</dbReference>
<organism evidence="4 5">
    <name type="scientific">Rubrimonas cliftonensis</name>
    <dbReference type="NCBI Taxonomy" id="89524"/>
    <lineage>
        <taxon>Bacteria</taxon>
        <taxon>Pseudomonadati</taxon>
        <taxon>Pseudomonadota</taxon>
        <taxon>Alphaproteobacteria</taxon>
        <taxon>Rhodobacterales</taxon>
        <taxon>Paracoccaceae</taxon>
        <taxon>Rubrimonas</taxon>
    </lineage>
</organism>
<dbReference type="PANTHER" id="PTHR33121">
    <property type="entry name" value="CYCLIC DI-GMP PHOSPHODIESTERASE PDEF"/>
    <property type="match status" value="1"/>
</dbReference>
<dbReference type="SMART" id="SM00052">
    <property type="entry name" value="EAL"/>
    <property type="match status" value="1"/>
</dbReference>
<dbReference type="InterPro" id="IPR035919">
    <property type="entry name" value="EAL_sf"/>
</dbReference>
<feature type="domain" description="EAL" evidence="2">
    <location>
        <begin position="432"/>
        <end position="683"/>
    </location>
</feature>
<dbReference type="STRING" id="89524.SAMN05444370_10568"/>
<reference evidence="4 5" key="1">
    <citation type="submission" date="2016-10" db="EMBL/GenBank/DDBJ databases">
        <authorList>
            <person name="de Groot N.N."/>
        </authorList>
    </citation>
    <scope>NUCLEOTIDE SEQUENCE [LARGE SCALE GENOMIC DNA]</scope>
    <source>
        <strain evidence="4 5">DSM 15345</strain>
    </source>
</reference>
<evidence type="ECO:0000259" key="2">
    <source>
        <dbReference type="PROSITE" id="PS50883"/>
    </source>
</evidence>
<dbReference type="InterPro" id="IPR043128">
    <property type="entry name" value="Rev_trsase/Diguanyl_cyclase"/>
</dbReference>
<gene>
    <name evidence="4" type="ORF">SAMN05444370_10568</name>
</gene>
<dbReference type="PROSITE" id="PS50887">
    <property type="entry name" value="GGDEF"/>
    <property type="match status" value="1"/>
</dbReference>
<dbReference type="SMART" id="SM00267">
    <property type="entry name" value="GGDEF"/>
    <property type="match status" value="1"/>
</dbReference>
<dbReference type="SUPFAM" id="SSF55073">
    <property type="entry name" value="Nucleotide cyclase"/>
    <property type="match status" value="1"/>
</dbReference>
<dbReference type="OrthoDB" id="9814202at2"/>
<feature type="transmembrane region" description="Helical" evidence="1">
    <location>
        <begin position="26"/>
        <end position="43"/>
    </location>
</feature>
<dbReference type="Proteomes" id="UP000198703">
    <property type="component" value="Unassembled WGS sequence"/>
</dbReference>
<sequence length="688" mass="73402">MKRRRMGAGFLDAASAAPAVLWRRYLLSMAVIVAAVFAVELSARLNLETGRERALNVAESARQEARLRRLGDTARDFTERPTLAGRIALGETLTLFERGHAALLAESRRAAALRALFDGPDGLDVAARAAAGDARRLLIGAPDPAAALARLQTESRGALAFAMRAAAAAFQAEAARDMRRAEAARTATVAAVLAALLLQAAFVVRPGLRAMRRALAGLRRRGARLARMRAAAMTRENALRAHVRRAERLAREDALTGLANRQGFHEALRERLARDPDGVAVLHIDLERFRQVNDALGQAAGDGVLRHAAEALRRHAGAGAFIARVGGDEFAVMTVDGAGREALTALASRLIGALALPVAVDGEVCRVGASIGVADGRAPDAASRSPTSPFAPATRAAQTLAEAALALDAARRAGGMRSAFFTSDLRARAERARRLSDDLLAGLPRGEIAPFYQPQFCARTLRIVGAEALARWRHPEFGVLAPAEFLPIAEELDLLGEIDHAILVTALGDRAQWRAEGVAVDRVSVNVSMRRLQDEGLIESLRGLDMARGTVAFELLESSFLDARCGAASWNIDTLNEMGVEIEIDDFGTGHASIASVMAVRPRRLKIARELIMPVVDNPRQRDVVRALVGIGRTLGCEIVAEGVETPEHVAAVRALGCDVLQGYALARPMAGDAVAGFAREGAWLRTA</sequence>
<keyword evidence="1" id="KW-0472">Membrane</keyword>
<keyword evidence="1" id="KW-0812">Transmembrane</keyword>
<dbReference type="NCBIfam" id="TIGR00254">
    <property type="entry name" value="GGDEF"/>
    <property type="match status" value="1"/>
</dbReference>
<dbReference type="PROSITE" id="PS50883">
    <property type="entry name" value="EAL"/>
    <property type="match status" value="1"/>
</dbReference>
<keyword evidence="5" id="KW-1185">Reference proteome</keyword>
<dbReference type="CDD" id="cd01949">
    <property type="entry name" value="GGDEF"/>
    <property type="match status" value="1"/>
</dbReference>
<protein>
    <submittedName>
        <fullName evidence="4">Diguanylate cyclase (GGDEF) domain-containing protein</fullName>
    </submittedName>
</protein>
<dbReference type="InterPro" id="IPR001633">
    <property type="entry name" value="EAL_dom"/>
</dbReference>
<dbReference type="CDD" id="cd01948">
    <property type="entry name" value="EAL"/>
    <property type="match status" value="1"/>
</dbReference>
<evidence type="ECO:0000259" key="3">
    <source>
        <dbReference type="PROSITE" id="PS50887"/>
    </source>
</evidence>
<dbReference type="InterPro" id="IPR050706">
    <property type="entry name" value="Cyclic-di-GMP_PDE-like"/>
</dbReference>
<name>A0A1H4B805_9RHOB</name>
<dbReference type="SUPFAM" id="SSF141868">
    <property type="entry name" value="EAL domain-like"/>
    <property type="match status" value="1"/>
</dbReference>
<dbReference type="AlphaFoldDB" id="A0A1H4B805"/>
<dbReference type="PANTHER" id="PTHR33121:SF70">
    <property type="entry name" value="SIGNALING PROTEIN YKOW"/>
    <property type="match status" value="1"/>
</dbReference>
<dbReference type="EMBL" id="FNQM01000005">
    <property type="protein sequence ID" value="SEA44281.1"/>
    <property type="molecule type" value="Genomic_DNA"/>
</dbReference>
<dbReference type="Gene3D" id="3.20.20.450">
    <property type="entry name" value="EAL domain"/>
    <property type="match status" value="1"/>
</dbReference>
<proteinExistence type="predicted"/>
<accession>A0A1H4B805</accession>
<evidence type="ECO:0000313" key="5">
    <source>
        <dbReference type="Proteomes" id="UP000198703"/>
    </source>
</evidence>
<dbReference type="GO" id="GO:0071111">
    <property type="term" value="F:cyclic-guanylate-specific phosphodiesterase activity"/>
    <property type="evidence" value="ECO:0007669"/>
    <property type="project" value="InterPro"/>
</dbReference>
<evidence type="ECO:0000313" key="4">
    <source>
        <dbReference type="EMBL" id="SEA44281.1"/>
    </source>
</evidence>